<evidence type="ECO:0000256" key="3">
    <source>
        <dbReference type="ARBA" id="ARBA00023125"/>
    </source>
</evidence>
<sequence>MDSFPPYQPKTLSLGPLESEIVEILWQLGPTSATIVHQHILSDIERELTYSSVSTVLKRLTKKGWVSCDRGICSTENRKSKVYIWQARVSKDQANVLKAHEQLHRFLAVGSPEIVAAFADTLDEKSLDQIDAIAQKIKAARAARQMNEVQCVHKTPAQVEQQP</sequence>
<keyword evidence="4" id="KW-0804">Transcription</keyword>
<dbReference type="InterPro" id="IPR036388">
    <property type="entry name" value="WH-like_DNA-bd_sf"/>
</dbReference>
<dbReference type="Pfam" id="PF03965">
    <property type="entry name" value="Penicillinase_R"/>
    <property type="match status" value="1"/>
</dbReference>
<evidence type="ECO:0000313" key="5">
    <source>
        <dbReference type="EMBL" id="KPQ34100.1"/>
    </source>
</evidence>
<dbReference type="SUPFAM" id="SSF46785">
    <property type="entry name" value="Winged helix' DNA-binding domain"/>
    <property type="match status" value="1"/>
</dbReference>
<dbReference type="EMBL" id="LJZR01000023">
    <property type="protein sequence ID" value="KPQ34100.1"/>
    <property type="molecule type" value="Genomic_DNA"/>
</dbReference>
<dbReference type="GO" id="GO:0003677">
    <property type="term" value="F:DNA binding"/>
    <property type="evidence" value="ECO:0007669"/>
    <property type="project" value="UniProtKB-KW"/>
</dbReference>
<accession>A0A0P7YU27</accession>
<evidence type="ECO:0000256" key="4">
    <source>
        <dbReference type="ARBA" id="ARBA00023163"/>
    </source>
</evidence>
<evidence type="ECO:0000256" key="1">
    <source>
        <dbReference type="ARBA" id="ARBA00011046"/>
    </source>
</evidence>
<gene>
    <name evidence="5" type="ORF">HLUCCA11_16045</name>
</gene>
<reference evidence="5 6" key="1">
    <citation type="submission" date="2015-09" db="EMBL/GenBank/DDBJ databases">
        <title>Identification and resolution of microdiversity through metagenomic sequencing of parallel consortia.</title>
        <authorList>
            <person name="Nelson W.C."/>
            <person name="Romine M.F."/>
            <person name="Lindemann S.R."/>
        </authorList>
    </citation>
    <scope>NUCLEOTIDE SEQUENCE [LARGE SCALE GENOMIC DNA]</scope>
    <source>
        <strain evidence="5">Ana</strain>
    </source>
</reference>
<proteinExistence type="inferred from homology"/>
<keyword evidence="2" id="KW-0805">Transcription regulation</keyword>
<organism evidence="5 6">
    <name type="scientific">Phormidesmis priestleyi Ana</name>
    <dbReference type="NCBI Taxonomy" id="1666911"/>
    <lineage>
        <taxon>Bacteria</taxon>
        <taxon>Bacillati</taxon>
        <taxon>Cyanobacteriota</taxon>
        <taxon>Cyanophyceae</taxon>
        <taxon>Leptolyngbyales</taxon>
        <taxon>Leptolyngbyaceae</taxon>
        <taxon>Phormidesmis</taxon>
    </lineage>
</organism>
<keyword evidence="3" id="KW-0238">DNA-binding</keyword>
<dbReference type="STRING" id="1666911.HLUCCA11_16045"/>
<evidence type="ECO:0000256" key="2">
    <source>
        <dbReference type="ARBA" id="ARBA00023015"/>
    </source>
</evidence>
<dbReference type="PATRIC" id="fig|1666911.3.peg.881"/>
<comment type="similarity">
    <text evidence="1">Belongs to the BlaI transcriptional regulatory family.</text>
</comment>
<dbReference type="Gene3D" id="1.10.10.10">
    <property type="entry name" value="Winged helix-like DNA-binding domain superfamily/Winged helix DNA-binding domain"/>
    <property type="match status" value="1"/>
</dbReference>
<dbReference type="Proteomes" id="UP000050465">
    <property type="component" value="Unassembled WGS sequence"/>
</dbReference>
<dbReference type="InterPro" id="IPR005650">
    <property type="entry name" value="BlaI_family"/>
</dbReference>
<dbReference type="GO" id="GO:0045892">
    <property type="term" value="P:negative regulation of DNA-templated transcription"/>
    <property type="evidence" value="ECO:0007669"/>
    <property type="project" value="InterPro"/>
</dbReference>
<dbReference type="AlphaFoldDB" id="A0A0P7YU27"/>
<name>A0A0P7YU27_9CYAN</name>
<evidence type="ECO:0000313" key="6">
    <source>
        <dbReference type="Proteomes" id="UP000050465"/>
    </source>
</evidence>
<dbReference type="InterPro" id="IPR036390">
    <property type="entry name" value="WH_DNA-bd_sf"/>
</dbReference>
<protein>
    <submittedName>
        <fullName evidence="5">Putative transcriptional regulator</fullName>
    </submittedName>
</protein>
<dbReference type="PIRSF" id="PIRSF019455">
    <property type="entry name" value="CopR_AtkY"/>
    <property type="match status" value="1"/>
</dbReference>
<comment type="caution">
    <text evidence="5">The sequence shown here is derived from an EMBL/GenBank/DDBJ whole genome shotgun (WGS) entry which is preliminary data.</text>
</comment>